<reference evidence="10" key="1">
    <citation type="submission" date="2021-12" db="EMBL/GenBank/DDBJ databases">
        <authorList>
            <person name="Rodrigo-Torres L."/>
            <person name="Arahal R. D."/>
            <person name="Lucena T."/>
        </authorList>
    </citation>
    <scope>NUCLEOTIDE SEQUENCE</scope>
    <source>
        <strain evidence="10">CECT 8419</strain>
    </source>
</reference>
<feature type="domain" description="Aminotransferase class V" evidence="9">
    <location>
        <begin position="5"/>
        <end position="367"/>
    </location>
</feature>
<evidence type="ECO:0000259" key="9">
    <source>
        <dbReference type="Pfam" id="PF00266"/>
    </source>
</evidence>
<evidence type="ECO:0000256" key="8">
    <source>
        <dbReference type="ARBA" id="ARBA00050776"/>
    </source>
</evidence>
<evidence type="ECO:0000256" key="5">
    <source>
        <dbReference type="ARBA" id="ARBA00022898"/>
    </source>
</evidence>
<sequence>MPARIFLDNAATTPLDPTVLAAMTEVMADTYGNPSSIHAEGRKARSLIEAARKTVANALNCSIGEVFFTSGGTEANNMALKNAVRDLGVTRIISSPLEHHCVLHSLDAIQATGAATVEQVRIDALGHVDLEDLAQRLNSDDDRKTLVSLMHANNEIGNLLPLEEVAILCADAGALFHCDTVQTMGYYPLDLAATRVNFLSGSAHKFYGPKGVGFVYIRNENIIKPYLDGGAQERNMRGGTENIYGIVGLATALERALLEQDDRMVKMHDLKRYFVDQLRQRVPDVRFNGDTERSHAKVLSVSFPESPKGDLLLMNLDLNGISASGGSACSSGIDVGSHVVGHLHPESLRHTIRFSFSHHNTREEVDEVVRKLGGML</sequence>
<dbReference type="Pfam" id="PF00266">
    <property type="entry name" value="Aminotran_5"/>
    <property type="match status" value="1"/>
</dbReference>
<evidence type="ECO:0000256" key="1">
    <source>
        <dbReference type="ARBA" id="ARBA00001933"/>
    </source>
</evidence>
<keyword evidence="6" id="KW-0408">Iron</keyword>
<dbReference type="Gene3D" id="1.10.260.50">
    <property type="match status" value="1"/>
</dbReference>
<dbReference type="SUPFAM" id="SSF53383">
    <property type="entry name" value="PLP-dependent transferases"/>
    <property type="match status" value="1"/>
</dbReference>
<keyword evidence="11" id="KW-1185">Reference proteome</keyword>
<keyword evidence="4" id="KW-0479">Metal-binding</keyword>
<dbReference type="PANTHER" id="PTHR11601:SF34">
    <property type="entry name" value="CYSTEINE DESULFURASE"/>
    <property type="match status" value="1"/>
</dbReference>
<evidence type="ECO:0000256" key="3">
    <source>
        <dbReference type="ARBA" id="ARBA00022679"/>
    </source>
</evidence>
<organism evidence="10 11">
    <name type="scientific">Neolewinella maritima</name>
    <dbReference type="NCBI Taxonomy" id="1383882"/>
    <lineage>
        <taxon>Bacteria</taxon>
        <taxon>Pseudomonadati</taxon>
        <taxon>Bacteroidota</taxon>
        <taxon>Saprospiria</taxon>
        <taxon>Saprospirales</taxon>
        <taxon>Lewinellaceae</taxon>
        <taxon>Neolewinella</taxon>
    </lineage>
</organism>
<evidence type="ECO:0000256" key="2">
    <source>
        <dbReference type="ARBA" id="ARBA00006490"/>
    </source>
</evidence>
<evidence type="ECO:0000313" key="10">
    <source>
        <dbReference type="EMBL" id="CAH1002012.1"/>
    </source>
</evidence>
<keyword evidence="7" id="KW-0411">Iron-sulfur</keyword>
<gene>
    <name evidence="10" type="primary">iscS_2</name>
    <name evidence="10" type="ORF">LEM8419_02927</name>
</gene>
<dbReference type="GO" id="GO:0031071">
    <property type="term" value="F:cysteine desulfurase activity"/>
    <property type="evidence" value="ECO:0007669"/>
    <property type="project" value="UniProtKB-EC"/>
</dbReference>
<proteinExistence type="inferred from homology"/>
<evidence type="ECO:0000313" key="11">
    <source>
        <dbReference type="Proteomes" id="UP000837803"/>
    </source>
</evidence>
<evidence type="ECO:0000256" key="7">
    <source>
        <dbReference type="ARBA" id="ARBA00023014"/>
    </source>
</evidence>
<dbReference type="Gene3D" id="3.90.1150.10">
    <property type="entry name" value="Aspartate Aminotransferase, domain 1"/>
    <property type="match status" value="1"/>
</dbReference>
<comment type="catalytic activity">
    <reaction evidence="8">
        <text>(sulfur carrier)-H + L-cysteine = (sulfur carrier)-SH + L-alanine</text>
        <dbReference type="Rhea" id="RHEA:43892"/>
        <dbReference type="Rhea" id="RHEA-COMP:14737"/>
        <dbReference type="Rhea" id="RHEA-COMP:14739"/>
        <dbReference type="ChEBI" id="CHEBI:29917"/>
        <dbReference type="ChEBI" id="CHEBI:35235"/>
        <dbReference type="ChEBI" id="CHEBI:57972"/>
        <dbReference type="ChEBI" id="CHEBI:64428"/>
        <dbReference type="EC" id="2.8.1.7"/>
    </reaction>
</comment>
<dbReference type="InterPro" id="IPR015421">
    <property type="entry name" value="PyrdxlP-dep_Trfase_major"/>
</dbReference>
<keyword evidence="5" id="KW-0663">Pyridoxal phosphate</keyword>
<dbReference type="PANTHER" id="PTHR11601">
    <property type="entry name" value="CYSTEINE DESULFURYLASE FAMILY MEMBER"/>
    <property type="match status" value="1"/>
</dbReference>
<evidence type="ECO:0000256" key="6">
    <source>
        <dbReference type="ARBA" id="ARBA00023004"/>
    </source>
</evidence>
<dbReference type="RefSeq" id="WP_238751872.1">
    <property type="nucleotide sequence ID" value="NZ_CAKLPZ010000004.1"/>
</dbReference>
<dbReference type="PIRSF" id="PIRSF005572">
    <property type="entry name" value="NifS"/>
    <property type="match status" value="1"/>
</dbReference>
<comment type="caution">
    <text evidence="10">The sequence shown here is derived from an EMBL/GenBank/DDBJ whole genome shotgun (WGS) entry which is preliminary data.</text>
</comment>
<dbReference type="Proteomes" id="UP000837803">
    <property type="component" value="Unassembled WGS sequence"/>
</dbReference>
<dbReference type="InterPro" id="IPR000192">
    <property type="entry name" value="Aminotrans_V_dom"/>
</dbReference>
<dbReference type="InterPro" id="IPR015422">
    <property type="entry name" value="PyrdxlP-dep_Trfase_small"/>
</dbReference>
<comment type="cofactor">
    <cofactor evidence="1">
        <name>pyridoxal 5'-phosphate</name>
        <dbReference type="ChEBI" id="CHEBI:597326"/>
    </cofactor>
</comment>
<comment type="similarity">
    <text evidence="2">Belongs to the class-V pyridoxal-phosphate-dependent aminotransferase family. NifS/IscS subfamily.</text>
</comment>
<dbReference type="Gene3D" id="3.40.640.10">
    <property type="entry name" value="Type I PLP-dependent aspartate aminotransferase-like (Major domain)"/>
    <property type="match status" value="1"/>
</dbReference>
<accession>A0ABN8FAP0</accession>
<keyword evidence="3 10" id="KW-0808">Transferase</keyword>
<dbReference type="InterPro" id="IPR015424">
    <property type="entry name" value="PyrdxlP-dep_Trfase"/>
</dbReference>
<protein>
    <submittedName>
        <fullName evidence="10">Cysteine desulfurase IscS</fullName>
        <ecNumber evidence="10">2.8.1.7</ecNumber>
    </submittedName>
</protein>
<evidence type="ECO:0000256" key="4">
    <source>
        <dbReference type="ARBA" id="ARBA00022723"/>
    </source>
</evidence>
<dbReference type="EMBL" id="CAKLPZ010000004">
    <property type="protein sequence ID" value="CAH1002012.1"/>
    <property type="molecule type" value="Genomic_DNA"/>
</dbReference>
<dbReference type="InterPro" id="IPR016454">
    <property type="entry name" value="Cysteine_dSase"/>
</dbReference>
<name>A0ABN8FAP0_9BACT</name>
<dbReference type="EC" id="2.8.1.7" evidence="10"/>